<gene>
    <name evidence="3" type="ORF">JCM9140_4845</name>
</gene>
<dbReference type="RefSeq" id="WP_034751638.1">
    <property type="nucleotide sequence ID" value="NZ_BAUT01000133.1"/>
</dbReference>
<dbReference type="EMBL" id="BAUT01000133">
    <property type="protein sequence ID" value="GAE28596.1"/>
    <property type="molecule type" value="Genomic_DNA"/>
</dbReference>
<evidence type="ECO:0000313" key="4">
    <source>
        <dbReference type="Proteomes" id="UP000018890"/>
    </source>
</evidence>
<protein>
    <submittedName>
        <fullName evidence="3">Type IV pilus biogenesis protein PilN</fullName>
    </submittedName>
</protein>
<accession>W4Q956</accession>
<dbReference type="Pfam" id="PF05137">
    <property type="entry name" value="PilN"/>
    <property type="match status" value="1"/>
</dbReference>
<organism evidence="3 4">
    <name type="scientific">Halalkalibacter wakoensis JCM 9140</name>
    <dbReference type="NCBI Taxonomy" id="1236970"/>
    <lineage>
        <taxon>Bacteria</taxon>
        <taxon>Bacillati</taxon>
        <taxon>Bacillota</taxon>
        <taxon>Bacilli</taxon>
        <taxon>Bacillales</taxon>
        <taxon>Bacillaceae</taxon>
        <taxon>Halalkalibacter</taxon>
    </lineage>
</organism>
<reference evidence="3" key="1">
    <citation type="journal article" date="2014" name="Genome Announc.">
        <title>Draft Genome Sequences of Three Alkaliphilic Bacillus Strains, Bacillus wakoensis JCM 9140T, Bacillus akibai JCM 9157T, and Bacillus hemicellulosilyticus JCM 9152T.</title>
        <authorList>
            <person name="Yuki M."/>
            <person name="Oshima K."/>
            <person name="Suda W."/>
            <person name="Oshida Y."/>
            <person name="Kitamura K."/>
            <person name="Iida T."/>
            <person name="Hattori M."/>
            <person name="Ohkuma M."/>
        </authorList>
    </citation>
    <scope>NUCLEOTIDE SEQUENCE [LARGE SCALE GENOMIC DNA]</scope>
    <source>
        <strain evidence="3">JCM 9140</strain>
    </source>
</reference>
<evidence type="ECO:0000256" key="2">
    <source>
        <dbReference type="SAM" id="Phobius"/>
    </source>
</evidence>
<dbReference type="OrthoDB" id="2971140at2"/>
<evidence type="ECO:0000313" key="3">
    <source>
        <dbReference type="EMBL" id="GAE28596.1"/>
    </source>
</evidence>
<keyword evidence="2" id="KW-0812">Transmembrane</keyword>
<keyword evidence="2" id="KW-1133">Transmembrane helix</keyword>
<dbReference type="STRING" id="1236970.JCM9140_4845"/>
<comment type="caution">
    <text evidence="3">The sequence shown here is derived from an EMBL/GenBank/DDBJ whole genome shotgun (WGS) entry which is preliminary data.</text>
</comment>
<evidence type="ECO:0000256" key="1">
    <source>
        <dbReference type="SAM" id="Coils"/>
    </source>
</evidence>
<keyword evidence="4" id="KW-1185">Reference proteome</keyword>
<dbReference type="Proteomes" id="UP000018890">
    <property type="component" value="Unassembled WGS sequence"/>
</dbReference>
<feature type="coiled-coil region" evidence="1">
    <location>
        <begin position="40"/>
        <end position="74"/>
    </location>
</feature>
<dbReference type="InterPro" id="IPR007813">
    <property type="entry name" value="PilN"/>
</dbReference>
<proteinExistence type="predicted"/>
<keyword evidence="1" id="KW-0175">Coiled coil</keyword>
<dbReference type="AlphaFoldDB" id="W4Q956"/>
<sequence length="194" mass="22416">MMVEINLLPQKERKSFYSIIILLAIIIVLLVTSLIYFMYTNNIKNEIARTEQTIETTEQLRMVQEQQLADAQQSSMVDVLEAQIDWIEQQQISGVSLLSHFVRKLPEKAYFMNYTYVDQGTVQIFVQFESPIDVSSYLHELTDSRFVQSADLLNINAQEIIDEEGLSEDLLPRYLANFEVKLNVNEIKVEEGNG</sequence>
<keyword evidence="2" id="KW-0472">Membrane</keyword>
<name>W4Q956_9BACI</name>
<feature type="transmembrane region" description="Helical" evidence="2">
    <location>
        <begin position="16"/>
        <end position="39"/>
    </location>
</feature>